<sequence>MWMLWKIVIALLFILASAAFGQPYEERHRKVIRATTRSNGNYRSSYRRSDEVEEKCNASSSGRSDRGRRSSSSSSTHDGPLLKWPIEKELSFRNGEWEQAAGSPPLLPLRPDSFSWSSHLSIDGVTESSFDPIQFSSFSITHVNKKRHGKQEALQVSAVLQLAIRAYQDLDYLIGNNIEEFLFDPGSSVLTILLEGFYTESEAGRSLCMLGCTLLPHQSSNVSNPWSDLPLHATQSPPTSRTCNLMLQLHYPTEMSLTSRAIRGVLKSLSRPGEWSYFDPITVVSQMGADASYEFRAGGLVKEALRESLNGQQLEPLFNWKCNKSEEYCTKLGPFKSKGGLPVPRNGSKILIQDVRCVELEDERSGKVANISAVFRAIPPSQDQNLVFRHMGLDGLTLVAEGMWSSGKLCMIACVDGSQKDCNIRICLYMPTELSITQRSVLVGTISSLDGNDAISFDPLSFHQPVSPGFRPSILGMHYKYTKINNVGAIMKREEPLGQSEKIKSSLLKYPSTGSYHSLSEDLRVHSPIISQKSFYSPSYFDLDIIAIEKFVVIDWTRVSNLSTEVAVELSPEAGHVGPKEEGKFVKVAAELSVRHPEIPKTRFPVIHGEGLYNPRTGKMYLVGCKEVSAAWQVLQNSKFNLVDGLDCNVEVIVQFLPKNAELLVKPTVNVTITSRRTKDDPLFSPQVSLQTSRHLYQRQRKGIVSTKSLEAGLRLVKLSLMPMCIASQLIYIRKNKDSAPFISLVMLGVQAMSYGVPFIVGDEALYATRHFNRHEALPMLGEREWTRKITFSRLGEGEWTQEIMFLNKILLLVAFLLNMHLCEKVVKARIQLRTQRPLEPGRIPSERKVLLIFLLIHAMSFLIHAMGFFMLVLTNQVTIRSVEWQQPAKNQNAIWVKEILMGYGGVIQDLFLLPQVLGGAIWDVEGKPLGPVYYIGLTILCMLPHAYDSSREPIYFNSDLTFKANIAMPLLTLVLAFALYDQQRWKIFQKDSSKLMECHASNMLERLPSKLFEVDLIPNVPPSSSNHDSEKGNGLLQESTS</sequence>
<name>A0ACC2BEM3_DIPCM</name>
<evidence type="ECO:0000313" key="2">
    <source>
        <dbReference type="Proteomes" id="UP001162992"/>
    </source>
</evidence>
<protein>
    <submittedName>
        <fullName evidence="1">Uncharacterized protein</fullName>
    </submittedName>
</protein>
<keyword evidence="2" id="KW-1185">Reference proteome</keyword>
<comment type="caution">
    <text evidence="1">The sequence shown here is derived from an EMBL/GenBank/DDBJ whole genome shotgun (WGS) entry which is preliminary data.</text>
</comment>
<proteinExistence type="predicted"/>
<evidence type="ECO:0000313" key="1">
    <source>
        <dbReference type="EMBL" id="KAJ7528158.1"/>
    </source>
</evidence>
<gene>
    <name evidence="1" type="ORF">O6H91_16G087100</name>
</gene>
<reference evidence="2" key="1">
    <citation type="journal article" date="2024" name="Proc. Natl. Acad. Sci. U.S.A.">
        <title>Extraordinary preservation of gene collinearity over three hundred million years revealed in homosporous lycophytes.</title>
        <authorList>
            <person name="Li C."/>
            <person name="Wickell D."/>
            <person name="Kuo L.Y."/>
            <person name="Chen X."/>
            <person name="Nie B."/>
            <person name="Liao X."/>
            <person name="Peng D."/>
            <person name="Ji J."/>
            <person name="Jenkins J."/>
            <person name="Williams M."/>
            <person name="Shu S."/>
            <person name="Plott C."/>
            <person name="Barry K."/>
            <person name="Rajasekar S."/>
            <person name="Grimwood J."/>
            <person name="Han X."/>
            <person name="Sun S."/>
            <person name="Hou Z."/>
            <person name="He W."/>
            <person name="Dai G."/>
            <person name="Sun C."/>
            <person name="Schmutz J."/>
            <person name="Leebens-Mack J.H."/>
            <person name="Li F.W."/>
            <person name="Wang L."/>
        </authorList>
    </citation>
    <scope>NUCLEOTIDE SEQUENCE [LARGE SCALE GENOMIC DNA]</scope>
    <source>
        <strain evidence="2">cv. PW_Plant_1</strain>
    </source>
</reference>
<dbReference type="EMBL" id="CM055107">
    <property type="protein sequence ID" value="KAJ7528158.1"/>
    <property type="molecule type" value="Genomic_DNA"/>
</dbReference>
<accession>A0ACC2BEM3</accession>
<dbReference type="Proteomes" id="UP001162992">
    <property type="component" value="Chromosome 16"/>
</dbReference>
<organism evidence="1 2">
    <name type="scientific">Diphasiastrum complanatum</name>
    <name type="common">Issler's clubmoss</name>
    <name type="synonym">Lycopodium complanatum</name>
    <dbReference type="NCBI Taxonomy" id="34168"/>
    <lineage>
        <taxon>Eukaryota</taxon>
        <taxon>Viridiplantae</taxon>
        <taxon>Streptophyta</taxon>
        <taxon>Embryophyta</taxon>
        <taxon>Tracheophyta</taxon>
        <taxon>Lycopodiopsida</taxon>
        <taxon>Lycopodiales</taxon>
        <taxon>Lycopodiaceae</taxon>
        <taxon>Lycopodioideae</taxon>
        <taxon>Diphasiastrum</taxon>
    </lineage>
</organism>